<dbReference type="InterPro" id="IPR006342">
    <property type="entry name" value="FkbM_mtfrase"/>
</dbReference>
<evidence type="ECO:0000313" key="2">
    <source>
        <dbReference type="EMBL" id="QPB43623.1"/>
    </source>
</evidence>
<dbReference type="SUPFAM" id="SSF53335">
    <property type="entry name" value="S-adenosyl-L-methionine-dependent methyltransferases"/>
    <property type="match status" value="1"/>
</dbReference>
<accession>A0ABX6V1Z1</accession>
<dbReference type="InterPro" id="IPR052514">
    <property type="entry name" value="SAM-dependent_MTase"/>
</dbReference>
<keyword evidence="2" id="KW-0808">Transferase</keyword>
<name>A0ABX6V1Z1_9PAST</name>
<dbReference type="Pfam" id="PF05050">
    <property type="entry name" value="Methyltransf_21"/>
    <property type="match status" value="1"/>
</dbReference>
<protein>
    <submittedName>
        <fullName evidence="2">FkbM family methyltransferase</fullName>
    </submittedName>
</protein>
<feature type="domain" description="Methyltransferase FkbM" evidence="1">
    <location>
        <begin position="58"/>
        <end position="223"/>
    </location>
</feature>
<organism evidence="2 3">
    <name type="scientific">Rodentibacter haemolyticus</name>
    <dbReference type="NCBI Taxonomy" id="2778911"/>
    <lineage>
        <taxon>Bacteria</taxon>
        <taxon>Pseudomonadati</taxon>
        <taxon>Pseudomonadota</taxon>
        <taxon>Gammaproteobacteria</taxon>
        <taxon>Pasteurellales</taxon>
        <taxon>Pasteurellaceae</taxon>
        <taxon>Rodentibacter</taxon>
    </lineage>
</organism>
<evidence type="ECO:0000313" key="3">
    <source>
        <dbReference type="Proteomes" id="UP000663069"/>
    </source>
</evidence>
<reference evidence="2 3" key="1">
    <citation type="submission" date="2020-10" db="EMBL/GenBank/DDBJ databases">
        <title>Genome Sequencing of Rodentibacter spp. strain DSM111151.</title>
        <authorList>
            <person name="Benga L."/>
            <person name="Lautwein T."/>
        </authorList>
    </citation>
    <scope>NUCLEOTIDE SEQUENCE [LARGE SCALE GENOMIC DNA]</scope>
    <source>
        <strain evidence="2 3">DSM 111151</strain>
    </source>
</reference>
<sequence length="283" mass="32384">MHSTAQHSTAQLYNLKWGLFKLIEGDFISQYAQCYGEWSEVEVAVFHHILAASDNVIEVGANIGMHAVPLAKAIPQGKLFCFEPQRILFQHLSCNLTLNHLTNVYAYQQGVGEQHQRLDIQSSDYKVPWNYGSFSLDKGFSTEGDFKGKVHLENIEVVRLDDHIEINKLTTLKLLKVDAEGFDLQVLNGAKQLIEKYQPIIFIEVHLNTVQRTLNYMQGIGYQCYWLASNRYQKNNYFRQPKTLEGVDINFLCYPKSAENIPSFLTQVSEFSENSSIPLLEIN</sequence>
<dbReference type="Gene3D" id="3.40.50.150">
    <property type="entry name" value="Vaccinia Virus protein VP39"/>
    <property type="match status" value="1"/>
</dbReference>
<keyword evidence="3" id="KW-1185">Reference proteome</keyword>
<dbReference type="EMBL" id="CP063056">
    <property type="protein sequence ID" value="QPB43623.1"/>
    <property type="molecule type" value="Genomic_DNA"/>
</dbReference>
<dbReference type="PANTHER" id="PTHR34203">
    <property type="entry name" value="METHYLTRANSFERASE, FKBM FAMILY PROTEIN"/>
    <property type="match status" value="1"/>
</dbReference>
<evidence type="ECO:0000259" key="1">
    <source>
        <dbReference type="Pfam" id="PF05050"/>
    </source>
</evidence>
<proteinExistence type="predicted"/>
<dbReference type="Proteomes" id="UP000663069">
    <property type="component" value="Chromosome"/>
</dbReference>
<dbReference type="InterPro" id="IPR029063">
    <property type="entry name" value="SAM-dependent_MTases_sf"/>
</dbReference>
<dbReference type="GO" id="GO:0032259">
    <property type="term" value="P:methylation"/>
    <property type="evidence" value="ECO:0007669"/>
    <property type="project" value="UniProtKB-KW"/>
</dbReference>
<keyword evidence="2" id="KW-0489">Methyltransferase</keyword>
<gene>
    <name evidence="2" type="ORF">IHV77_00400</name>
</gene>
<dbReference type="NCBIfam" id="TIGR01444">
    <property type="entry name" value="fkbM_fam"/>
    <property type="match status" value="1"/>
</dbReference>
<dbReference type="PANTHER" id="PTHR34203:SF15">
    <property type="entry name" value="SLL1173 PROTEIN"/>
    <property type="match status" value="1"/>
</dbReference>
<dbReference type="GO" id="GO:0008168">
    <property type="term" value="F:methyltransferase activity"/>
    <property type="evidence" value="ECO:0007669"/>
    <property type="project" value="UniProtKB-KW"/>
</dbReference>